<dbReference type="Gene3D" id="3.20.20.190">
    <property type="entry name" value="Phosphatidylinositol (PI) phosphodiesterase"/>
    <property type="match status" value="1"/>
</dbReference>
<accession>A0A9P7KI58</accession>
<protein>
    <recommendedName>
        <fullName evidence="3">GP-PDE domain-containing protein</fullName>
    </recommendedName>
</protein>
<name>A0A9P7KI58_9AGAR</name>
<gene>
    <name evidence="1" type="ORF">DXG03_004995</name>
</gene>
<evidence type="ECO:0000313" key="1">
    <source>
        <dbReference type="EMBL" id="KAG5648421.1"/>
    </source>
</evidence>
<evidence type="ECO:0008006" key="3">
    <source>
        <dbReference type="Google" id="ProtNLM"/>
    </source>
</evidence>
<organism evidence="1 2">
    <name type="scientific">Asterophora parasitica</name>
    <dbReference type="NCBI Taxonomy" id="117018"/>
    <lineage>
        <taxon>Eukaryota</taxon>
        <taxon>Fungi</taxon>
        <taxon>Dikarya</taxon>
        <taxon>Basidiomycota</taxon>
        <taxon>Agaricomycotina</taxon>
        <taxon>Agaricomycetes</taxon>
        <taxon>Agaricomycetidae</taxon>
        <taxon>Agaricales</taxon>
        <taxon>Tricholomatineae</taxon>
        <taxon>Lyophyllaceae</taxon>
        <taxon>Asterophora</taxon>
    </lineage>
</organism>
<proteinExistence type="predicted"/>
<comment type="caution">
    <text evidence="1">The sequence shown here is derived from an EMBL/GenBank/DDBJ whole genome shotgun (WGS) entry which is preliminary data.</text>
</comment>
<dbReference type="SUPFAM" id="SSF51695">
    <property type="entry name" value="PLC-like phosphodiesterases"/>
    <property type="match status" value="1"/>
</dbReference>
<dbReference type="GO" id="GO:0008081">
    <property type="term" value="F:phosphoric diester hydrolase activity"/>
    <property type="evidence" value="ECO:0007669"/>
    <property type="project" value="InterPro"/>
</dbReference>
<reference evidence="1" key="1">
    <citation type="submission" date="2020-07" db="EMBL/GenBank/DDBJ databases">
        <authorList>
            <person name="Nieuwenhuis M."/>
            <person name="Van De Peppel L.J.J."/>
        </authorList>
    </citation>
    <scope>NUCLEOTIDE SEQUENCE</scope>
    <source>
        <strain evidence="1">AP01</strain>
        <tissue evidence="1">Mycelium</tissue>
    </source>
</reference>
<dbReference type="Proteomes" id="UP000775547">
    <property type="component" value="Unassembled WGS sequence"/>
</dbReference>
<dbReference type="EMBL" id="JABCKV010000003">
    <property type="protein sequence ID" value="KAG5648421.1"/>
    <property type="molecule type" value="Genomic_DNA"/>
</dbReference>
<keyword evidence="2" id="KW-1185">Reference proteome</keyword>
<dbReference type="GO" id="GO:0006629">
    <property type="term" value="P:lipid metabolic process"/>
    <property type="evidence" value="ECO:0007669"/>
    <property type="project" value="InterPro"/>
</dbReference>
<dbReference type="AlphaFoldDB" id="A0A9P7KI58"/>
<dbReference type="InterPro" id="IPR017946">
    <property type="entry name" value="PLC-like_Pdiesterase_TIM-brl"/>
</dbReference>
<evidence type="ECO:0000313" key="2">
    <source>
        <dbReference type="Proteomes" id="UP000775547"/>
    </source>
</evidence>
<reference evidence="1" key="2">
    <citation type="submission" date="2021-10" db="EMBL/GenBank/DDBJ databases">
        <title>Phylogenomics reveals ancestral predisposition of the termite-cultivated fungus Termitomyces towards a domesticated lifestyle.</title>
        <authorList>
            <person name="Auxier B."/>
            <person name="Grum-Grzhimaylo A."/>
            <person name="Cardenas M.E."/>
            <person name="Lodge J.D."/>
            <person name="Laessoe T."/>
            <person name="Pedersen O."/>
            <person name="Smith M.E."/>
            <person name="Kuyper T.W."/>
            <person name="Franco-Molano E.A."/>
            <person name="Baroni T.J."/>
            <person name="Aanen D.K."/>
        </authorList>
    </citation>
    <scope>NUCLEOTIDE SEQUENCE</scope>
    <source>
        <strain evidence="1">AP01</strain>
        <tissue evidence="1">Mycelium</tissue>
    </source>
</reference>
<sequence>MPDFVPLWHPTCGPQVVFHRGLYPEQMPKTTMPALKAALNVGSLVEIDVARLNDDTLITCHDRRVLSKEAHASLNIVDDWVPLDTHTSDDAEEVTPLLLGLTRLVTTNNDATMFLDDDAAAIVVFISRHMFFSNRVVVQLYPTSYDHSTTSSAKVTSHQPGSSWDRLIALVPILPADALPKLAGVASDCLDYQRLYGAGKRWIDEMLAEDLRIAGFGLPFCGIENAYNVATGCVSIEGTEVKGARDKSRELHDRVLLDLNDYVKTFPGAVLVISTYDNTFDESATAKARLKMAAKKKKTVKKSLTANAKVKASDATAKEKPAKKKTSAVDRYIKAMLAIPGNTVALGADVV</sequence>